<feature type="transmembrane region" description="Helical" evidence="1">
    <location>
        <begin position="38"/>
        <end position="61"/>
    </location>
</feature>
<protein>
    <submittedName>
        <fullName evidence="2">Uncharacterized protein</fullName>
    </submittedName>
</protein>
<evidence type="ECO:0000313" key="3">
    <source>
        <dbReference type="Proteomes" id="UP000024635"/>
    </source>
</evidence>
<keyword evidence="3" id="KW-1185">Reference proteome</keyword>
<proteinExistence type="predicted"/>
<keyword evidence="1" id="KW-1133">Transmembrane helix</keyword>
<comment type="caution">
    <text evidence="2">The sequence shown here is derived from an EMBL/GenBank/DDBJ whole genome shotgun (WGS) entry which is preliminary data.</text>
</comment>
<evidence type="ECO:0000313" key="2">
    <source>
        <dbReference type="EMBL" id="EYB99223.1"/>
    </source>
</evidence>
<dbReference type="AlphaFoldDB" id="A0A016T8D6"/>
<keyword evidence="1" id="KW-0472">Membrane</keyword>
<organism evidence="2 3">
    <name type="scientific">Ancylostoma ceylanicum</name>
    <dbReference type="NCBI Taxonomy" id="53326"/>
    <lineage>
        <taxon>Eukaryota</taxon>
        <taxon>Metazoa</taxon>
        <taxon>Ecdysozoa</taxon>
        <taxon>Nematoda</taxon>
        <taxon>Chromadorea</taxon>
        <taxon>Rhabditida</taxon>
        <taxon>Rhabditina</taxon>
        <taxon>Rhabditomorpha</taxon>
        <taxon>Strongyloidea</taxon>
        <taxon>Ancylostomatidae</taxon>
        <taxon>Ancylostomatinae</taxon>
        <taxon>Ancylostoma</taxon>
    </lineage>
</organism>
<evidence type="ECO:0000256" key="1">
    <source>
        <dbReference type="SAM" id="Phobius"/>
    </source>
</evidence>
<name>A0A016T8D6_9BILA</name>
<accession>A0A016T8D6</accession>
<gene>
    <name evidence="2" type="primary">Acey_s0124.g1230</name>
    <name evidence="2" type="ORF">Y032_0124g1230</name>
</gene>
<reference evidence="3" key="1">
    <citation type="journal article" date="2015" name="Nat. Genet.">
        <title>The genome and transcriptome of the zoonotic hookworm Ancylostoma ceylanicum identify infection-specific gene families.</title>
        <authorList>
            <person name="Schwarz E.M."/>
            <person name="Hu Y."/>
            <person name="Antoshechkin I."/>
            <person name="Miller M.M."/>
            <person name="Sternberg P.W."/>
            <person name="Aroian R.V."/>
        </authorList>
    </citation>
    <scope>NUCLEOTIDE SEQUENCE</scope>
    <source>
        <strain evidence="3">HY135</strain>
    </source>
</reference>
<keyword evidence="1" id="KW-0812">Transmembrane</keyword>
<dbReference type="Proteomes" id="UP000024635">
    <property type="component" value="Unassembled WGS sequence"/>
</dbReference>
<sequence>MCQLYVAPPMEQRGCADVQMEWGGATCVRSSSGGFTDWHVTVTFLGVAATAAASSAAVIYIRCYGHLPYIALESDLWGFWH</sequence>
<dbReference type="EMBL" id="JARK01001460">
    <property type="protein sequence ID" value="EYB99223.1"/>
    <property type="molecule type" value="Genomic_DNA"/>
</dbReference>